<evidence type="ECO:0000256" key="2">
    <source>
        <dbReference type="ARBA" id="ARBA00007530"/>
    </source>
</evidence>
<protein>
    <submittedName>
        <fullName evidence="8">Transcription initiation factor TFIID subunit 12</fullName>
    </submittedName>
</protein>
<evidence type="ECO:0000313" key="9">
    <source>
        <dbReference type="Proteomes" id="UP001527925"/>
    </source>
</evidence>
<dbReference type="Gene3D" id="1.10.20.10">
    <property type="entry name" value="Histone, subunit A"/>
    <property type="match status" value="1"/>
</dbReference>
<keyword evidence="3" id="KW-0805">Transcription regulation</keyword>
<dbReference type="PANTHER" id="PTHR12264">
    <property type="entry name" value="TRANSCRIPTION INITIATION FACTOR TFIID SUBUNIT 12"/>
    <property type="match status" value="1"/>
</dbReference>
<dbReference type="CDD" id="cd07981">
    <property type="entry name" value="HFD_TAF12"/>
    <property type="match status" value="1"/>
</dbReference>
<proteinExistence type="inferred from homology"/>
<feature type="domain" description="Transcription initiation factor TFIID subunit 12" evidence="7">
    <location>
        <begin position="56"/>
        <end position="123"/>
    </location>
</feature>
<dbReference type="Pfam" id="PF03847">
    <property type="entry name" value="TFIID_20kDa"/>
    <property type="match status" value="1"/>
</dbReference>
<dbReference type="EMBL" id="JADGIZ020000048">
    <property type="protein sequence ID" value="KAL2913321.1"/>
    <property type="molecule type" value="Genomic_DNA"/>
</dbReference>
<dbReference type="PANTHER" id="PTHR12264:SF21">
    <property type="entry name" value="TRANSCRIPTION INITIATION FACTOR TFIID SUBUNIT 12"/>
    <property type="match status" value="1"/>
</dbReference>
<reference evidence="8 9" key="1">
    <citation type="submission" date="2023-09" db="EMBL/GenBank/DDBJ databases">
        <title>Pangenome analysis of Batrachochytrium dendrobatidis and related Chytrids.</title>
        <authorList>
            <person name="Yacoub M.N."/>
            <person name="Stajich J.E."/>
            <person name="James T.Y."/>
        </authorList>
    </citation>
    <scope>NUCLEOTIDE SEQUENCE [LARGE SCALE GENOMIC DNA]</scope>
    <source>
        <strain evidence="8 9">JEL0888</strain>
    </source>
</reference>
<evidence type="ECO:0000256" key="4">
    <source>
        <dbReference type="ARBA" id="ARBA00023163"/>
    </source>
</evidence>
<dbReference type="InterPro" id="IPR003228">
    <property type="entry name" value="TFIID_TAF12_dom"/>
</dbReference>
<comment type="caution">
    <text evidence="8">The sequence shown here is derived from an EMBL/GenBank/DDBJ whole genome shotgun (WGS) entry which is preliminary data.</text>
</comment>
<evidence type="ECO:0000256" key="1">
    <source>
        <dbReference type="ARBA" id="ARBA00004123"/>
    </source>
</evidence>
<keyword evidence="5" id="KW-0539">Nucleus</keyword>
<dbReference type="Proteomes" id="UP001527925">
    <property type="component" value="Unassembled WGS sequence"/>
</dbReference>
<gene>
    <name evidence="8" type="primary">TAF12_2</name>
    <name evidence="8" type="ORF">HK105_207199</name>
</gene>
<evidence type="ECO:0000256" key="3">
    <source>
        <dbReference type="ARBA" id="ARBA00023015"/>
    </source>
</evidence>
<keyword evidence="4" id="KW-0804">Transcription</keyword>
<comment type="similarity">
    <text evidence="2">Belongs to the TAF12 family.</text>
</comment>
<organism evidence="8 9">
    <name type="scientific">Polyrhizophydium stewartii</name>
    <dbReference type="NCBI Taxonomy" id="2732419"/>
    <lineage>
        <taxon>Eukaryota</taxon>
        <taxon>Fungi</taxon>
        <taxon>Fungi incertae sedis</taxon>
        <taxon>Chytridiomycota</taxon>
        <taxon>Chytridiomycota incertae sedis</taxon>
        <taxon>Chytridiomycetes</taxon>
        <taxon>Rhizophydiales</taxon>
        <taxon>Rhizophydiales incertae sedis</taxon>
        <taxon>Polyrhizophydium</taxon>
    </lineage>
</organism>
<keyword evidence="9" id="KW-1185">Reference proteome</keyword>
<comment type="subcellular location">
    <subcellularLocation>
        <location evidence="1">Nucleus</location>
    </subcellularLocation>
</comment>
<dbReference type="SUPFAM" id="SSF47113">
    <property type="entry name" value="Histone-fold"/>
    <property type="match status" value="1"/>
</dbReference>
<sequence length="176" mass="19658">MAAAVRLGTFVPPQVPLGDIQQRVLQNFAALQAAMVPAPSLPGGATLDVTEQPLLSKESLRKLMRQVDSEQKLDVDVEDLLIDVASDFVQKVTQACSRLAKHRHATVIEARDAQLHLDRNYDLRCGLGEELMDSGRRRKGPPQKTPHSMRVQHVRDAIRKASAVKRSERLRAKRRT</sequence>
<dbReference type="InterPro" id="IPR009072">
    <property type="entry name" value="Histone-fold"/>
</dbReference>
<name>A0ABR4N1J0_9FUNG</name>
<evidence type="ECO:0000256" key="5">
    <source>
        <dbReference type="ARBA" id="ARBA00023242"/>
    </source>
</evidence>
<feature type="region of interest" description="Disordered" evidence="6">
    <location>
        <begin position="132"/>
        <end position="151"/>
    </location>
</feature>
<accession>A0ABR4N1J0</accession>
<evidence type="ECO:0000259" key="7">
    <source>
        <dbReference type="Pfam" id="PF03847"/>
    </source>
</evidence>
<evidence type="ECO:0000313" key="8">
    <source>
        <dbReference type="EMBL" id="KAL2913321.1"/>
    </source>
</evidence>
<evidence type="ECO:0000256" key="6">
    <source>
        <dbReference type="SAM" id="MobiDB-lite"/>
    </source>
</evidence>
<dbReference type="InterPro" id="IPR037794">
    <property type="entry name" value="TAF12"/>
</dbReference>